<feature type="domain" description="FAD-binding" evidence="2">
    <location>
        <begin position="9"/>
        <end position="352"/>
    </location>
</feature>
<name>A0A6J4QTB7_9ACTN</name>
<dbReference type="Pfam" id="PF01494">
    <property type="entry name" value="FAD_binding_3"/>
    <property type="match status" value="1"/>
</dbReference>
<dbReference type="Gene3D" id="3.50.50.60">
    <property type="entry name" value="FAD/NAD(P)-binding domain"/>
    <property type="match status" value="1"/>
</dbReference>
<dbReference type="InterPro" id="IPR002938">
    <property type="entry name" value="FAD-bd"/>
</dbReference>
<dbReference type="InterPro" id="IPR036188">
    <property type="entry name" value="FAD/NAD-bd_sf"/>
</dbReference>
<proteinExistence type="predicted"/>
<dbReference type="GO" id="GO:0071949">
    <property type="term" value="F:FAD binding"/>
    <property type="evidence" value="ECO:0007669"/>
    <property type="project" value="InterPro"/>
</dbReference>
<dbReference type="PANTHER" id="PTHR43476:SF5">
    <property type="entry name" value="FAD-DEPENDENT MONOOXYGENASE"/>
    <property type="match status" value="1"/>
</dbReference>
<keyword evidence="1" id="KW-0560">Oxidoreductase</keyword>
<dbReference type="SUPFAM" id="SSF51905">
    <property type="entry name" value="FAD/NAD(P)-binding domain"/>
    <property type="match status" value="1"/>
</dbReference>
<reference evidence="3" key="1">
    <citation type="submission" date="2020-02" db="EMBL/GenBank/DDBJ databases">
        <authorList>
            <person name="Meier V. D."/>
        </authorList>
    </citation>
    <scope>NUCLEOTIDE SEQUENCE</scope>
    <source>
        <strain evidence="3">AVDCRST_MAG14</strain>
    </source>
</reference>
<accession>A0A6J4QTB7</accession>
<dbReference type="AlphaFoldDB" id="A0A6J4QTB7"/>
<organism evidence="3">
    <name type="scientific">uncultured Rubrobacteraceae bacterium</name>
    <dbReference type="NCBI Taxonomy" id="349277"/>
    <lineage>
        <taxon>Bacteria</taxon>
        <taxon>Bacillati</taxon>
        <taxon>Actinomycetota</taxon>
        <taxon>Rubrobacteria</taxon>
        <taxon>Rubrobacterales</taxon>
        <taxon>Rubrobacteraceae</taxon>
        <taxon>environmental samples</taxon>
    </lineage>
</organism>
<evidence type="ECO:0000313" key="3">
    <source>
        <dbReference type="EMBL" id="CAA9451485.1"/>
    </source>
</evidence>
<protein>
    <submittedName>
        <fullName evidence="3">2-polyprenyl-6-methoxyphenol hydroxylase and related FAD-dependent oxidoreductases</fullName>
    </submittedName>
</protein>
<dbReference type="InterPro" id="IPR050631">
    <property type="entry name" value="PheA/TfdB_FAD_monoxygenase"/>
</dbReference>
<dbReference type="PANTHER" id="PTHR43476">
    <property type="entry name" value="3-(3-HYDROXY-PHENYL)PROPIONATE/3-HYDROXYCINNAMIC ACID HYDROXYLASE"/>
    <property type="match status" value="1"/>
</dbReference>
<evidence type="ECO:0000259" key="2">
    <source>
        <dbReference type="Pfam" id="PF01494"/>
    </source>
</evidence>
<evidence type="ECO:0000256" key="1">
    <source>
        <dbReference type="ARBA" id="ARBA00023002"/>
    </source>
</evidence>
<dbReference type="PRINTS" id="PR00420">
    <property type="entry name" value="RNGMNOXGNASE"/>
</dbReference>
<sequence length="406" mass="45324">MPVRTVEETGCCIVGAGPAGVMLALLLARRGVRVSLLEAHGDFEREFRGNTLNPAALETLARLGLAGKVMKLHHAKVRRFVLQDARGRRETFADFTRLKSAYPYVLMLPQAQFLELVAAEAERYPNFRLVMGARVRELVEEDGIVRGVRYGGEDGLHEVRAGLTAGTDGRFSRLRRLAGLEPEVGSSSMDVFWFNLPRLPDDPEEAGAVFRFGRGSLLVMMDHSDHWQVGYIIPKGHYTRLKERGLPALRRSVAALAPELGDRVEMLEDWGQGSLLPVQSDRLRRWYKPGLLLIGDAAHVVSPIGGVGIHLAIEDAVVAANVLAGPLLEGDIRQRHLRAVQRRRSLSVRVVQYAQNLAQRHVVMDALDHEEPFELPRLLRLLLRTPVVRDLPTRLIAYGVWPARLK</sequence>
<dbReference type="GO" id="GO:0016491">
    <property type="term" value="F:oxidoreductase activity"/>
    <property type="evidence" value="ECO:0007669"/>
    <property type="project" value="UniProtKB-KW"/>
</dbReference>
<dbReference type="EMBL" id="CADCVG010000043">
    <property type="protein sequence ID" value="CAA9451485.1"/>
    <property type="molecule type" value="Genomic_DNA"/>
</dbReference>
<gene>
    <name evidence="3" type="ORF">AVDCRST_MAG14-983</name>
</gene>